<evidence type="ECO:0000313" key="3">
    <source>
        <dbReference type="Proteomes" id="UP000278437"/>
    </source>
</evidence>
<dbReference type="Proteomes" id="UP000278437">
    <property type="component" value="Chromosome"/>
</dbReference>
<organism evidence="2 3">
    <name type="scientific">Shewanella khirikhana</name>
    <dbReference type="NCBI Taxonomy" id="1965282"/>
    <lineage>
        <taxon>Bacteria</taxon>
        <taxon>Pseudomonadati</taxon>
        <taxon>Pseudomonadota</taxon>
        <taxon>Gammaproteobacteria</taxon>
        <taxon>Alteromonadales</taxon>
        <taxon>Shewanellaceae</taxon>
        <taxon>Shewanella</taxon>
    </lineage>
</organism>
<name>A0ABM7DCA8_9GAMM</name>
<dbReference type="Gene3D" id="3.40.630.30">
    <property type="match status" value="1"/>
</dbReference>
<proteinExistence type="predicted"/>
<keyword evidence="3" id="KW-1185">Reference proteome</keyword>
<evidence type="ECO:0000259" key="1">
    <source>
        <dbReference type="Pfam" id="PF13302"/>
    </source>
</evidence>
<dbReference type="EMBL" id="CP020373">
    <property type="protein sequence ID" value="AZQ11374.1"/>
    <property type="molecule type" value="Genomic_DNA"/>
</dbReference>
<dbReference type="PANTHER" id="PTHR43792">
    <property type="entry name" value="GNAT FAMILY, PUTATIVE (AFU_ORTHOLOGUE AFUA_3G00765)-RELATED-RELATED"/>
    <property type="match status" value="1"/>
</dbReference>
<dbReference type="InterPro" id="IPR016181">
    <property type="entry name" value="Acyl_CoA_acyltransferase"/>
</dbReference>
<dbReference type="Pfam" id="PF13302">
    <property type="entry name" value="Acetyltransf_3"/>
    <property type="match status" value="1"/>
</dbReference>
<accession>A0ABM7DCA8</accession>
<dbReference type="InterPro" id="IPR000182">
    <property type="entry name" value="GNAT_dom"/>
</dbReference>
<evidence type="ECO:0000313" key="2">
    <source>
        <dbReference type="EMBL" id="AZQ11374.1"/>
    </source>
</evidence>
<reference evidence="3" key="1">
    <citation type="submission" date="2017-03" db="EMBL/GenBank/DDBJ databases">
        <title>Full genome sequence of a non-lethal Shewanella isolate that potentiates virulence of Vibio parahaemolyticus causing acute hepatopancreatic necrosis disease (AHPND) in shrimp.</title>
        <authorList>
            <person name="Prachumwat A."/>
            <person name="Sritunyalucksana K."/>
        </authorList>
    </citation>
    <scope>NUCLEOTIDE SEQUENCE [LARGE SCALE GENOMIC DNA]</scope>
    <source>
        <strain evidence="3">TH2012</strain>
    </source>
</reference>
<dbReference type="InterPro" id="IPR051531">
    <property type="entry name" value="N-acetyltransferase"/>
</dbReference>
<sequence>MGATVSSMSGTAVNNSITNTARTKLVAVTAADEPLLQVLSEALPAILTPEVCLHLPPNFSDIGSAAKARALLDEMLSQSQVTAIFVNLDDKQDANPLAGLIFMHIDAQESASGASEAHLGYLLAERFWGGGIASECLSAFVAEVTKSAPVNTLVAGVEVGNLASIRLLEKLGFRLQASDSQKNSDSQQSRDSQQATLHYALDLRCHG</sequence>
<gene>
    <name evidence="2" type="ORF">STH12_02288</name>
</gene>
<dbReference type="SUPFAM" id="SSF55729">
    <property type="entry name" value="Acyl-CoA N-acyltransferases (Nat)"/>
    <property type="match status" value="1"/>
</dbReference>
<protein>
    <recommendedName>
        <fullName evidence="1">N-acetyltransferase domain-containing protein</fullName>
    </recommendedName>
</protein>
<feature type="domain" description="N-acetyltransferase" evidence="1">
    <location>
        <begin position="25"/>
        <end position="174"/>
    </location>
</feature>